<dbReference type="InterPro" id="IPR042095">
    <property type="entry name" value="SUMF_sf"/>
</dbReference>
<feature type="domain" description="PEGA" evidence="4">
    <location>
        <begin position="401"/>
        <end position="464"/>
    </location>
</feature>
<feature type="domain" description="PEGA" evidence="4">
    <location>
        <begin position="332"/>
        <end position="399"/>
    </location>
</feature>
<proteinExistence type="predicted"/>
<evidence type="ECO:0000256" key="1">
    <source>
        <dbReference type="SAM" id="MobiDB-lite"/>
    </source>
</evidence>
<dbReference type="EMBL" id="CAADEX010000011">
    <property type="protein sequence ID" value="VFJ45761.1"/>
    <property type="molecule type" value="Genomic_DNA"/>
</dbReference>
<dbReference type="Pfam" id="PF08308">
    <property type="entry name" value="PEGA"/>
    <property type="match status" value="3"/>
</dbReference>
<dbReference type="InterPro" id="IPR005532">
    <property type="entry name" value="SUMF_dom"/>
</dbReference>
<dbReference type="InterPro" id="IPR051043">
    <property type="entry name" value="Sulfatase_Mod_Factor_Kinase"/>
</dbReference>
<sequence length="784" mass="84628">MTTKIPAGGRISLARSGRKRSELQGLRDHFVRNPERRILFGAGFVALLGVLLLLYWLFFTGQESGRPSEDSGPETAIGPLPALPASPWGPESGESVTGSGSPGDGEAAGGKDTALAGPARPGSPLDSGGHEYPPRGEDGGEKPFESVIQPSSSQGPAARVSPESGLTGSASATESVAPAVSPGTMKQVRGKDVADSAESPTSPGKKSSKPAEDTARTAPPGRQSPRQPSRQQTADAEPKGARAEPERETASLLAKPSPPQPADLVIRSNIPDARVYVDEKELGVPGSSYALDAGEYQIRVEKPGFAPFRARIRLAVAQTKNLNAQLQPLPAKLSLQANVSGGRLYIDNRLVGKIDAEPLSLSPGKHTIRLEKKLFLPLEKEIELARGEERAMRVTLQPEPGELAVEANIPESAVFIDKKPAAAFGSAPYRLPPGKHTLRVENQGYRPYEIAIDISPGEKKAVDVWLIRRLPAPGGTLRDPLKDAEPGPAMVVIPAGEFLMGSPAGENGRLEQEGPRRQVRIPRNFALGQTEVTVGQFRTFFEKTGYRTEAERGRGCRSQVGSSWKRIQENNWRKPGFPQGEDHPVACVSWRDATVYTEWLTEQTGERYRLPTEAEWEYAARAGTDTPFSLGNCLSTDQANYYGKVDYGSCRTRTGQSREKSVPARTFPANPWGLYEVHGNVWEWTEDCWHETYQDAPANGAPWGTKSGGDCSRRVVRGGAWYSPPVNLRSATRYRNAVNATLGNVGFRLARAPCPPPVPCQGKAVRVESKLANEQGCASHGCIR</sequence>
<keyword evidence="2" id="KW-0472">Membrane</keyword>
<dbReference type="InterPro" id="IPR013229">
    <property type="entry name" value="PEGA"/>
</dbReference>
<dbReference type="PANTHER" id="PTHR23150:SF35">
    <property type="entry name" value="BLL6746 PROTEIN"/>
    <property type="match status" value="1"/>
</dbReference>
<feature type="region of interest" description="Disordered" evidence="1">
    <location>
        <begin position="64"/>
        <end position="265"/>
    </location>
</feature>
<protein>
    <submittedName>
        <fullName evidence="5">Formylglycine-generating enzyme, required for sulfatase activity, contains SUMF1/FGE domain</fullName>
    </submittedName>
</protein>
<feature type="compositionally biased region" description="Basic and acidic residues" evidence="1">
    <location>
        <begin position="236"/>
        <end position="249"/>
    </location>
</feature>
<dbReference type="GO" id="GO:0120147">
    <property type="term" value="F:formylglycine-generating oxidase activity"/>
    <property type="evidence" value="ECO:0007669"/>
    <property type="project" value="TreeGrafter"/>
</dbReference>
<evidence type="ECO:0000259" key="3">
    <source>
        <dbReference type="Pfam" id="PF03781"/>
    </source>
</evidence>
<dbReference type="Gene3D" id="3.90.1580.10">
    <property type="entry name" value="paralog of FGE (formylglycine-generating enzyme)"/>
    <property type="match status" value="1"/>
</dbReference>
<dbReference type="Pfam" id="PF03781">
    <property type="entry name" value="FGE-sulfatase"/>
    <property type="match status" value="1"/>
</dbReference>
<dbReference type="AlphaFoldDB" id="A0A450S274"/>
<organism evidence="5">
    <name type="scientific">Candidatus Kentrum sp. DK</name>
    <dbReference type="NCBI Taxonomy" id="2126562"/>
    <lineage>
        <taxon>Bacteria</taxon>
        <taxon>Pseudomonadati</taxon>
        <taxon>Pseudomonadota</taxon>
        <taxon>Gammaproteobacteria</taxon>
        <taxon>Candidatus Kentrum</taxon>
    </lineage>
</organism>
<name>A0A450S274_9GAMM</name>
<gene>
    <name evidence="5" type="ORF">BECKDK2373B_GA0170837_101116</name>
</gene>
<feature type="domain" description="PEGA" evidence="4">
    <location>
        <begin position="263"/>
        <end position="328"/>
    </location>
</feature>
<keyword evidence="2" id="KW-1133">Transmembrane helix</keyword>
<evidence type="ECO:0000313" key="5">
    <source>
        <dbReference type="EMBL" id="VFJ45761.1"/>
    </source>
</evidence>
<feature type="compositionally biased region" description="Low complexity" evidence="1">
    <location>
        <begin position="219"/>
        <end position="232"/>
    </location>
</feature>
<dbReference type="SUPFAM" id="SSF56436">
    <property type="entry name" value="C-type lectin-like"/>
    <property type="match status" value="1"/>
</dbReference>
<accession>A0A450S274</accession>
<dbReference type="PANTHER" id="PTHR23150">
    <property type="entry name" value="SULFATASE MODIFYING FACTOR 1, 2"/>
    <property type="match status" value="1"/>
</dbReference>
<evidence type="ECO:0000259" key="4">
    <source>
        <dbReference type="Pfam" id="PF08308"/>
    </source>
</evidence>
<feature type="transmembrane region" description="Helical" evidence="2">
    <location>
        <begin position="38"/>
        <end position="58"/>
    </location>
</feature>
<keyword evidence="2" id="KW-0812">Transmembrane</keyword>
<dbReference type="InterPro" id="IPR016187">
    <property type="entry name" value="CTDL_fold"/>
</dbReference>
<feature type="compositionally biased region" description="Basic and acidic residues" evidence="1">
    <location>
        <begin position="128"/>
        <end position="144"/>
    </location>
</feature>
<feature type="compositionally biased region" description="Polar residues" evidence="1">
    <location>
        <begin position="164"/>
        <end position="174"/>
    </location>
</feature>
<evidence type="ECO:0000256" key="2">
    <source>
        <dbReference type="SAM" id="Phobius"/>
    </source>
</evidence>
<reference evidence="5" key="1">
    <citation type="submission" date="2019-02" db="EMBL/GenBank/DDBJ databases">
        <authorList>
            <person name="Gruber-Vodicka R. H."/>
            <person name="Seah K. B. B."/>
        </authorList>
    </citation>
    <scope>NUCLEOTIDE SEQUENCE</scope>
    <source>
        <strain evidence="5">BECK_DK47</strain>
    </source>
</reference>
<feature type="domain" description="Sulfatase-modifying factor enzyme-like" evidence="3">
    <location>
        <begin position="488"/>
        <end position="751"/>
    </location>
</feature>